<dbReference type="AlphaFoldDB" id="A0A9D9NR92"/>
<evidence type="ECO:0000256" key="1">
    <source>
        <dbReference type="ARBA" id="ARBA00001286"/>
    </source>
</evidence>
<keyword evidence="6 9" id="KW-0227">DNA damage</keyword>
<protein>
    <recommendedName>
        <fullName evidence="9">Methylated-DNA--protein-cysteine methyltransferase</fullName>
        <ecNumber evidence="9">2.1.1.63</ecNumber>
    </recommendedName>
    <alternativeName>
        <fullName evidence="9">6-O-methylguanine-DNA methyltransferase</fullName>
        <shortName evidence="9">MGMT</shortName>
    </alternativeName>
    <alternativeName>
        <fullName evidence="9">O-6-methylguanine-DNA-alkyltransferase</fullName>
    </alternativeName>
</protein>
<dbReference type="PROSITE" id="PS00374">
    <property type="entry name" value="MGMT"/>
    <property type="match status" value="1"/>
</dbReference>
<dbReference type="InterPro" id="IPR008332">
    <property type="entry name" value="MethylG_MeTrfase_N"/>
</dbReference>
<dbReference type="InterPro" id="IPR036388">
    <property type="entry name" value="WH-like_DNA-bd_sf"/>
</dbReference>
<evidence type="ECO:0000256" key="2">
    <source>
        <dbReference type="ARBA" id="ARBA00008711"/>
    </source>
</evidence>
<keyword evidence="4 9" id="KW-0489">Methyltransferase</keyword>
<dbReference type="Gene3D" id="1.10.10.10">
    <property type="entry name" value="Winged helix-like DNA-binding domain superfamily/Winged helix DNA-binding domain"/>
    <property type="match status" value="1"/>
</dbReference>
<comment type="similarity">
    <text evidence="2 9">Belongs to the MGMT family.</text>
</comment>
<comment type="catalytic activity">
    <reaction evidence="1 9">
        <text>a 4-O-methyl-thymidine in DNA + L-cysteinyl-[protein] = a thymidine in DNA + S-methyl-L-cysteinyl-[protein]</text>
        <dbReference type="Rhea" id="RHEA:53428"/>
        <dbReference type="Rhea" id="RHEA-COMP:10131"/>
        <dbReference type="Rhea" id="RHEA-COMP:10132"/>
        <dbReference type="Rhea" id="RHEA-COMP:13555"/>
        <dbReference type="Rhea" id="RHEA-COMP:13556"/>
        <dbReference type="ChEBI" id="CHEBI:29950"/>
        <dbReference type="ChEBI" id="CHEBI:82612"/>
        <dbReference type="ChEBI" id="CHEBI:137386"/>
        <dbReference type="ChEBI" id="CHEBI:137387"/>
        <dbReference type="EC" id="2.1.1.63"/>
    </reaction>
</comment>
<dbReference type="InterPro" id="IPR014048">
    <property type="entry name" value="MethylDNA_cys_MeTrfase_DNA-bd"/>
</dbReference>
<comment type="function">
    <text evidence="9">Involved in the cellular defense against the biological effects of O6-methylguanine (O6-MeG) and O4-methylthymine (O4-MeT) in DNA. Repairs the methylated nucleobase in DNA by stoichiometrically transferring the methyl group to a cysteine residue in the enzyme. This is a suicide reaction: the enzyme is irreversibly inactivated.</text>
</comment>
<dbReference type="FunFam" id="1.10.10.10:FF:000214">
    <property type="entry name" value="Methylated-DNA--protein-cysteine methyltransferase"/>
    <property type="match status" value="1"/>
</dbReference>
<dbReference type="Gene3D" id="3.30.160.70">
    <property type="entry name" value="Methylated DNA-protein cysteine methyltransferase domain"/>
    <property type="match status" value="1"/>
</dbReference>
<evidence type="ECO:0000256" key="3">
    <source>
        <dbReference type="ARBA" id="ARBA00022490"/>
    </source>
</evidence>
<evidence type="ECO:0000313" key="13">
    <source>
        <dbReference type="Proteomes" id="UP000823750"/>
    </source>
</evidence>
<dbReference type="CDD" id="cd06445">
    <property type="entry name" value="ATase"/>
    <property type="match status" value="1"/>
</dbReference>
<feature type="active site" description="Nucleophile; methyl group acceptor" evidence="9">
    <location>
        <position position="140"/>
    </location>
</feature>
<dbReference type="SUPFAM" id="SSF46767">
    <property type="entry name" value="Methylated DNA-protein cysteine methyltransferase, C-terminal domain"/>
    <property type="match status" value="1"/>
</dbReference>
<accession>A0A9D9NR92</accession>
<feature type="domain" description="Methylguanine DNA methyltransferase ribonuclease-like" evidence="11">
    <location>
        <begin position="11"/>
        <end position="83"/>
    </location>
</feature>
<dbReference type="InterPro" id="IPR001497">
    <property type="entry name" value="MethylDNA_cys_MeTrfase_AS"/>
</dbReference>
<dbReference type="GO" id="GO:0005737">
    <property type="term" value="C:cytoplasm"/>
    <property type="evidence" value="ECO:0007669"/>
    <property type="project" value="UniProtKB-SubCell"/>
</dbReference>
<evidence type="ECO:0000256" key="4">
    <source>
        <dbReference type="ARBA" id="ARBA00022603"/>
    </source>
</evidence>
<evidence type="ECO:0000256" key="9">
    <source>
        <dbReference type="HAMAP-Rule" id="MF_00772"/>
    </source>
</evidence>
<dbReference type="Pfam" id="PF01035">
    <property type="entry name" value="DNA_binding_1"/>
    <property type="match status" value="1"/>
</dbReference>
<comment type="catalytic activity">
    <reaction evidence="8 9">
        <text>a 6-O-methyl-2'-deoxyguanosine in DNA + L-cysteinyl-[protein] = S-methyl-L-cysteinyl-[protein] + a 2'-deoxyguanosine in DNA</text>
        <dbReference type="Rhea" id="RHEA:24000"/>
        <dbReference type="Rhea" id="RHEA-COMP:10131"/>
        <dbReference type="Rhea" id="RHEA-COMP:10132"/>
        <dbReference type="Rhea" id="RHEA-COMP:11367"/>
        <dbReference type="Rhea" id="RHEA-COMP:11368"/>
        <dbReference type="ChEBI" id="CHEBI:29950"/>
        <dbReference type="ChEBI" id="CHEBI:82612"/>
        <dbReference type="ChEBI" id="CHEBI:85445"/>
        <dbReference type="ChEBI" id="CHEBI:85448"/>
        <dbReference type="EC" id="2.1.1.63"/>
    </reaction>
</comment>
<evidence type="ECO:0000256" key="6">
    <source>
        <dbReference type="ARBA" id="ARBA00022763"/>
    </source>
</evidence>
<dbReference type="InterPro" id="IPR023546">
    <property type="entry name" value="MGMT"/>
</dbReference>
<dbReference type="InterPro" id="IPR036217">
    <property type="entry name" value="MethylDNA_cys_MeTrfase_DNAb"/>
</dbReference>
<evidence type="ECO:0000256" key="8">
    <source>
        <dbReference type="ARBA" id="ARBA00049348"/>
    </source>
</evidence>
<keyword evidence="5 9" id="KW-0808">Transferase</keyword>
<evidence type="ECO:0000256" key="5">
    <source>
        <dbReference type="ARBA" id="ARBA00022679"/>
    </source>
</evidence>
<dbReference type="Proteomes" id="UP000823750">
    <property type="component" value="Unassembled WGS sequence"/>
</dbReference>
<keyword evidence="3 9" id="KW-0963">Cytoplasm</keyword>
<comment type="caution">
    <text evidence="12">The sequence shown here is derived from an EMBL/GenBank/DDBJ whole genome shotgun (WGS) entry which is preliminary data.</text>
</comment>
<dbReference type="InterPro" id="IPR036631">
    <property type="entry name" value="MGMT_N_sf"/>
</dbReference>
<reference evidence="12" key="1">
    <citation type="submission" date="2020-10" db="EMBL/GenBank/DDBJ databases">
        <authorList>
            <person name="Gilroy R."/>
        </authorList>
    </citation>
    <scope>NUCLEOTIDE SEQUENCE</scope>
    <source>
        <strain evidence="12">B2-16538</strain>
    </source>
</reference>
<feature type="domain" description="Methylated-DNA-[protein]-cysteine S-methyltransferase DNA binding" evidence="10">
    <location>
        <begin position="89"/>
        <end position="168"/>
    </location>
</feature>
<dbReference type="GO" id="GO:0003908">
    <property type="term" value="F:methylated-DNA-[protein]-cysteine S-methyltransferase activity"/>
    <property type="evidence" value="ECO:0007669"/>
    <property type="project" value="UniProtKB-UniRule"/>
</dbReference>
<reference evidence="12" key="2">
    <citation type="journal article" date="2021" name="PeerJ">
        <title>Extensive microbial diversity within the chicken gut microbiome revealed by metagenomics and culture.</title>
        <authorList>
            <person name="Gilroy R."/>
            <person name="Ravi A."/>
            <person name="Getino M."/>
            <person name="Pursley I."/>
            <person name="Horton D.L."/>
            <person name="Alikhan N.F."/>
            <person name="Baker D."/>
            <person name="Gharbi K."/>
            <person name="Hall N."/>
            <person name="Watson M."/>
            <person name="Adriaenssens E.M."/>
            <person name="Foster-Nyarko E."/>
            <person name="Jarju S."/>
            <person name="Secka A."/>
            <person name="Antonio M."/>
            <person name="Oren A."/>
            <person name="Chaudhuri R.R."/>
            <person name="La Ragione R."/>
            <person name="Hildebrand F."/>
            <person name="Pallen M.J."/>
        </authorList>
    </citation>
    <scope>NUCLEOTIDE SEQUENCE</scope>
    <source>
        <strain evidence="12">B2-16538</strain>
    </source>
</reference>
<dbReference type="NCBIfam" id="TIGR00589">
    <property type="entry name" value="ogt"/>
    <property type="match status" value="1"/>
</dbReference>
<dbReference type="HAMAP" id="MF_00772">
    <property type="entry name" value="OGT"/>
    <property type="match status" value="1"/>
</dbReference>
<dbReference type="SUPFAM" id="SSF53155">
    <property type="entry name" value="Methylated DNA-protein cysteine methyltransferase domain"/>
    <property type="match status" value="1"/>
</dbReference>
<evidence type="ECO:0000259" key="11">
    <source>
        <dbReference type="Pfam" id="PF02870"/>
    </source>
</evidence>
<dbReference type="EMBL" id="JADILX010000026">
    <property type="protein sequence ID" value="MBO8485091.1"/>
    <property type="molecule type" value="Genomic_DNA"/>
</dbReference>
<gene>
    <name evidence="12" type="ORF">IAB78_01525</name>
</gene>
<dbReference type="EC" id="2.1.1.63" evidence="9"/>
<evidence type="ECO:0000313" key="12">
    <source>
        <dbReference type="EMBL" id="MBO8485091.1"/>
    </source>
</evidence>
<keyword evidence="7 9" id="KW-0234">DNA repair</keyword>
<proteinExistence type="inferred from homology"/>
<dbReference type="PANTHER" id="PTHR10815:SF5">
    <property type="entry name" value="METHYLATED-DNA--PROTEIN-CYSTEINE METHYLTRANSFERASE"/>
    <property type="match status" value="1"/>
</dbReference>
<comment type="miscellaneous">
    <text evidence="9">This enzyme catalyzes only one turnover and therefore is not strictly catalytic. According to one definition, an enzyme is a biocatalyst that acts repeatedly and over many reaction cycles.</text>
</comment>
<dbReference type="PANTHER" id="PTHR10815">
    <property type="entry name" value="METHYLATED-DNA--PROTEIN-CYSTEINE METHYLTRANSFERASE"/>
    <property type="match status" value="1"/>
</dbReference>
<sequence length="178" mass="19516">MKKADILVQRYQSPCGELVLGSYGDRLCLCNWTVEMHPGRVDRRLLTLLDASFQESRTDITDEAVRQLSEYFSGDRKTFDIPLLFAGTDFQKKVWRGLLEIPYGTTVSYGELAAATGVPKSVRAVANANGANAISIFVPCHRVIGHARTLTGYGGGLDAKKFLLDLESHSAASVFCRG</sequence>
<name>A0A9D9NR92_9BACT</name>
<dbReference type="GO" id="GO:0032259">
    <property type="term" value="P:methylation"/>
    <property type="evidence" value="ECO:0007669"/>
    <property type="project" value="UniProtKB-KW"/>
</dbReference>
<evidence type="ECO:0000256" key="7">
    <source>
        <dbReference type="ARBA" id="ARBA00023204"/>
    </source>
</evidence>
<dbReference type="Pfam" id="PF02870">
    <property type="entry name" value="Methyltransf_1N"/>
    <property type="match status" value="1"/>
</dbReference>
<evidence type="ECO:0000259" key="10">
    <source>
        <dbReference type="Pfam" id="PF01035"/>
    </source>
</evidence>
<organism evidence="12 13">
    <name type="scientific">Candidatus Cryptobacteroides excrementavium</name>
    <dbReference type="NCBI Taxonomy" id="2840759"/>
    <lineage>
        <taxon>Bacteria</taxon>
        <taxon>Pseudomonadati</taxon>
        <taxon>Bacteroidota</taxon>
        <taxon>Bacteroidia</taxon>
        <taxon>Bacteroidales</taxon>
        <taxon>Candidatus Cryptobacteroides</taxon>
    </lineage>
</organism>
<dbReference type="GO" id="GO:0006307">
    <property type="term" value="P:DNA alkylation repair"/>
    <property type="evidence" value="ECO:0007669"/>
    <property type="project" value="UniProtKB-UniRule"/>
</dbReference>
<comment type="subcellular location">
    <subcellularLocation>
        <location evidence="9">Cytoplasm</location>
    </subcellularLocation>
</comment>